<keyword evidence="2" id="KW-1185">Reference proteome</keyword>
<reference evidence="1 2" key="1">
    <citation type="journal article" date="2022" name="New Phytol.">
        <title>Ecological generalism drives hyperdiversity of secondary metabolite gene clusters in xylarialean endophytes.</title>
        <authorList>
            <person name="Franco M.E.E."/>
            <person name="Wisecaver J.H."/>
            <person name="Arnold A.E."/>
            <person name="Ju Y.M."/>
            <person name="Slot J.C."/>
            <person name="Ahrendt S."/>
            <person name="Moore L.P."/>
            <person name="Eastman K.E."/>
            <person name="Scott K."/>
            <person name="Konkel Z."/>
            <person name="Mondo S.J."/>
            <person name="Kuo A."/>
            <person name="Hayes R.D."/>
            <person name="Haridas S."/>
            <person name="Andreopoulos B."/>
            <person name="Riley R."/>
            <person name="LaButti K."/>
            <person name="Pangilinan J."/>
            <person name="Lipzen A."/>
            <person name="Amirebrahimi M."/>
            <person name="Yan J."/>
            <person name="Adam C."/>
            <person name="Keymanesh K."/>
            <person name="Ng V."/>
            <person name="Louie K."/>
            <person name="Northen T."/>
            <person name="Drula E."/>
            <person name="Henrissat B."/>
            <person name="Hsieh H.M."/>
            <person name="Youens-Clark K."/>
            <person name="Lutzoni F."/>
            <person name="Miadlikowska J."/>
            <person name="Eastwood D.C."/>
            <person name="Hamelin R.C."/>
            <person name="Grigoriev I.V."/>
            <person name="U'Ren J.M."/>
        </authorList>
    </citation>
    <scope>NUCLEOTIDE SEQUENCE [LARGE SCALE GENOMIC DNA]</scope>
    <source>
        <strain evidence="1 2">CBS 119005</strain>
    </source>
</reference>
<name>A0ACB9ZGF2_9PEZI</name>
<protein>
    <submittedName>
        <fullName evidence="1">Uncharacterized protein</fullName>
    </submittedName>
</protein>
<dbReference type="Proteomes" id="UP001497700">
    <property type="component" value="Unassembled WGS sequence"/>
</dbReference>
<dbReference type="EMBL" id="MU393426">
    <property type="protein sequence ID" value="KAI4870043.1"/>
    <property type="molecule type" value="Genomic_DNA"/>
</dbReference>
<organism evidence="1 2">
    <name type="scientific">Hypoxylon rubiginosum</name>
    <dbReference type="NCBI Taxonomy" id="110542"/>
    <lineage>
        <taxon>Eukaryota</taxon>
        <taxon>Fungi</taxon>
        <taxon>Dikarya</taxon>
        <taxon>Ascomycota</taxon>
        <taxon>Pezizomycotina</taxon>
        <taxon>Sordariomycetes</taxon>
        <taxon>Xylariomycetidae</taxon>
        <taxon>Xylariales</taxon>
        <taxon>Hypoxylaceae</taxon>
        <taxon>Hypoxylon</taxon>
    </lineage>
</organism>
<sequence>MRERQSSEVDIPPPLRVIKRGKSMQVLSPRKISSDSLDDGPDQPLTVVKSRKSKVGGMKNQSSSINELKPVHDQSSKENQRSVVRKTASCLPWDPVTPKARKIPTSRRSSSLHVGRPLSPTFLNKLRSLSTRRSLSSKTTRRRNDSRISSEASDESLFGLSDESVVVNSYDQSSTLADSEPLSYVNEFETSSFGSNSFANDQALDAGIYDPYMLVPHISITPEAKTLNDGQSSVWMAVEISGQLSHPHISNSTHDSLYGGATQPPFIPAHHCDPGLSRYGYLYNIRVEILPTVGNSVIDLVGDTTISTISPGSSLLVLACIRLGALKGFPPGVYKRNSDSLMSDIEFQLGNGKIEYAQVRLSYCHSGFPASQDALTSGDTSACRTQLETVTMGTVNRYNPVSAWAPQPIPISNPLFAIIASHWGPARANDVMHRIMSSRPSRRRVANWTGSTQTDRSEDTVRPPSRTGTAPPIPGRQGSLRQLPQRKIADPARKIWTELRQSSSSNRPASRMSKANRIPVATAFVEAPPNLAADMRPGSSTRPESKSEVHRQRELIRETAVRNKRSIGADSLKSLVPSVPEANPECKENHVPDSPSPPGKGDVHFDGRKRDGRWSLGSWWQ</sequence>
<gene>
    <name evidence="1" type="ORF">F4820DRAFT_318794</name>
</gene>
<evidence type="ECO:0000313" key="1">
    <source>
        <dbReference type="EMBL" id="KAI4870043.1"/>
    </source>
</evidence>
<evidence type="ECO:0000313" key="2">
    <source>
        <dbReference type="Proteomes" id="UP001497700"/>
    </source>
</evidence>
<accession>A0ACB9ZGF2</accession>
<proteinExistence type="predicted"/>
<comment type="caution">
    <text evidence="1">The sequence shown here is derived from an EMBL/GenBank/DDBJ whole genome shotgun (WGS) entry which is preliminary data.</text>
</comment>